<protein>
    <submittedName>
        <fullName evidence="1">Uncharacterized protein</fullName>
    </submittedName>
</protein>
<gene>
    <name evidence="1" type="ORF">LCGC14_1057920</name>
</gene>
<evidence type="ECO:0000313" key="1">
    <source>
        <dbReference type="EMBL" id="KKN08329.1"/>
    </source>
</evidence>
<sequence>MSRDLTDHVRERDEAEGEHKLVTDAAAKRWKGYAAIGDDMLRLLADREAMLEMIEELSEIHTDHDGDFATILKARALIAAVKGE</sequence>
<reference evidence="1" key="1">
    <citation type="journal article" date="2015" name="Nature">
        <title>Complex archaea that bridge the gap between prokaryotes and eukaryotes.</title>
        <authorList>
            <person name="Spang A."/>
            <person name="Saw J.H."/>
            <person name="Jorgensen S.L."/>
            <person name="Zaremba-Niedzwiedzka K."/>
            <person name="Martijn J."/>
            <person name="Lind A.E."/>
            <person name="van Eijk R."/>
            <person name="Schleper C."/>
            <person name="Guy L."/>
            <person name="Ettema T.J."/>
        </authorList>
    </citation>
    <scope>NUCLEOTIDE SEQUENCE</scope>
</reference>
<dbReference type="AlphaFoldDB" id="A0A0F9MRP5"/>
<proteinExistence type="predicted"/>
<organism evidence="1">
    <name type="scientific">marine sediment metagenome</name>
    <dbReference type="NCBI Taxonomy" id="412755"/>
    <lineage>
        <taxon>unclassified sequences</taxon>
        <taxon>metagenomes</taxon>
        <taxon>ecological metagenomes</taxon>
    </lineage>
</organism>
<name>A0A0F9MRP5_9ZZZZ</name>
<comment type="caution">
    <text evidence="1">The sequence shown here is derived from an EMBL/GenBank/DDBJ whole genome shotgun (WGS) entry which is preliminary data.</text>
</comment>
<accession>A0A0F9MRP5</accession>
<dbReference type="EMBL" id="LAZR01004470">
    <property type="protein sequence ID" value="KKN08329.1"/>
    <property type="molecule type" value="Genomic_DNA"/>
</dbReference>